<keyword evidence="2 5" id="KW-0963">Cytoplasm</keyword>
<evidence type="ECO:0000256" key="4">
    <source>
        <dbReference type="ARBA" id="ARBA00023212"/>
    </source>
</evidence>
<evidence type="ECO:0000256" key="2">
    <source>
        <dbReference type="ARBA" id="ARBA00022490"/>
    </source>
</evidence>
<evidence type="ECO:0000259" key="8">
    <source>
        <dbReference type="Pfam" id="PF14609"/>
    </source>
</evidence>
<dbReference type="PANTHER" id="PTHR19302">
    <property type="entry name" value="GAMMA TUBULIN COMPLEX PROTEIN"/>
    <property type="match status" value="1"/>
</dbReference>
<keyword evidence="3 5" id="KW-0493">Microtubule</keyword>
<evidence type="ECO:0000259" key="9">
    <source>
        <dbReference type="Pfam" id="PF17681"/>
    </source>
</evidence>
<evidence type="ECO:0000313" key="10">
    <source>
        <dbReference type="EMBL" id="KAF1830185.1"/>
    </source>
</evidence>
<dbReference type="GO" id="GO:0051225">
    <property type="term" value="P:spindle assembly"/>
    <property type="evidence" value="ECO:0007669"/>
    <property type="project" value="TreeGrafter"/>
</dbReference>
<dbReference type="GO" id="GO:0007020">
    <property type="term" value="P:microtubule nucleation"/>
    <property type="evidence" value="ECO:0007669"/>
    <property type="project" value="InterPro"/>
</dbReference>
<accession>A0A6A5JYN8</accession>
<reference evidence="10" key="1">
    <citation type="submission" date="2020-01" db="EMBL/GenBank/DDBJ databases">
        <authorList>
            <consortium name="DOE Joint Genome Institute"/>
            <person name="Haridas S."/>
            <person name="Albert R."/>
            <person name="Binder M."/>
            <person name="Bloem J."/>
            <person name="Labutti K."/>
            <person name="Salamov A."/>
            <person name="Andreopoulos B."/>
            <person name="Baker S.E."/>
            <person name="Barry K."/>
            <person name="Bills G."/>
            <person name="Bluhm B.H."/>
            <person name="Cannon C."/>
            <person name="Castanera R."/>
            <person name="Culley D.E."/>
            <person name="Daum C."/>
            <person name="Ezra D."/>
            <person name="Gonzalez J.B."/>
            <person name="Henrissat B."/>
            <person name="Kuo A."/>
            <person name="Liang C."/>
            <person name="Lipzen A."/>
            <person name="Lutzoni F."/>
            <person name="Magnuson J."/>
            <person name="Mondo S."/>
            <person name="Nolan M."/>
            <person name="Ohm R."/>
            <person name="Pangilinan J."/>
            <person name="Park H.-J."/>
            <person name="Ramirez L."/>
            <person name="Alfaro M."/>
            <person name="Sun H."/>
            <person name="Tritt A."/>
            <person name="Yoshinaga Y."/>
            <person name="Zwiers L.-H."/>
            <person name="Turgeon B.G."/>
            <person name="Goodwin S.B."/>
            <person name="Spatafora J.W."/>
            <person name="Crous P.W."/>
            <person name="Grigoriev I.V."/>
        </authorList>
    </citation>
    <scope>NUCLEOTIDE SEQUENCE</scope>
    <source>
        <strain evidence="10">P77</strain>
    </source>
</reference>
<comment type="similarity">
    <text evidence="1 5">Belongs to the TUBGCP family.</text>
</comment>
<feature type="domain" description="Gamma tubulin complex component protein N-terminal" evidence="9">
    <location>
        <begin position="222"/>
        <end position="534"/>
    </location>
</feature>
<evidence type="ECO:0000256" key="6">
    <source>
        <dbReference type="SAM" id="MobiDB-lite"/>
    </source>
</evidence>
<evidence type="ECO:0000313" key="11">
    <source>
        <dbReference type="Proteomes" id="UP000800040"/>
    </source>
</evidence>
<feature type="region of interest" description="Disordered" evidence="6">
    <location>
        <begin position="144"/>
        <end position="185"/>
    </location>
</feature>
<dbReference type="Proteomes" id="UP000800040">
    <property type="component" value="Unassembled WGS sequence"/>
</dbReference>
<evidence type="ECO:0000259" key="7">
    <source>
        <dbReference type="Pfam" id="PF04130"/>
    </source>
</evidence>
<dbReference type="Gene3D" id="1.20.120.1900">
    <property type="entry name" value="Gamma-tubulin complex, C-terminal domain"/>
    <property type="match status" value="1"/>
</dbReference>
<dbReference type="Pfam" id="PF14609">
    <property type="entry name" value="GCP5-Mod21_N"/>
    <property type="match status" value="1"/>
</dbReference>
<evidence type="ECO:0000256" key="5">
    <source>
        <dbReference type="RuleBase" id="RU363050"/>
    </source>
</evidence>
<comment type="subcellular location">
    <subcellularLocation>
        <location evidence="5">Cytoplasm</location>
        <location evidence="5">Cytoskeleton</location>
        <location evidence="5">Microtubule organizing center</location>
    </subcellularLocation>
</comment>
<dbReference type="CDD" id="cd22572">
    <property type="entry name" value="GCP5_NTD"/>
    <property type="match status" value="1"/>
</dbReference>
<dbReference type="GO" id="GO:0000930">
    <property type="term" value="C:gamma-tubulin complex"/>
    <property type="evidence" value="ECO:0007669"/>
    <property type="project" value="UniProtKB-ARBA"/>
</dbReference>
<evidence type="ECO:0000256" key="1">
    <source>
        <dbReference type="ARBA" id="ARBA00010337"/>
    </source>
</evidence>
<name>A0A6A5JYN8_9PLEO</name>
<dbReference type="PANTHER" id="PTHR19302:SF33">
    <property type="entry name" value="GAMMA-TUBULIN COMPLEX COMPONENT 5"/>
    <property type="match status" value="1"/>
</dbReference>
<gene>
    <name evidence="10" type="ORF">BDW02DRAFT_642353</name>
</gene>
<dbReference type="InterPro" id="IPR040457">
    <property type="entry name" value="GCP_C"/>
</dbReference>
<dbReference type="AlphaFoldDB" id="A0A6A5JYN8"/>
<keyword evidence="4 5" id="KW-0206">Cytoskeleton</keyword>
<dbReference type="Pfam" id="PF04130">
    <property type="entry name" value="GCP_C_terminal"/>
    <property type="match status" value="1"/>
</dbReference>
<sequence>MAQNTRISGLTDELIQSILKFDPATNKHAYKHAKDIASRNLRGHQYARTNQFEVTASLAGLDEKFRIKSRDDLADALQVRLQKLDGYTNKYKPDLLSLLLQLADRPLENTQVEALELLRPPSPPPPLTWSEILHDDPYSDEEIWKDVDYGGDSSGDDRTPKKRAKLQASPPTSVDGDESYDPESCVTSADKELVAKLEAAQFWSSVASERDSEFEITELQAVRETLFMLAGLQTNLYQIDKKQHNIRLNSKYVLNHARPATMGHLLSQFAHTGNCVGQLRQWTGKVSTSPLIQTFEAAVRKRLLLFDRSLSTLQHEHLIPQAPIPVSLLQLYSDVQTLSMPILRLSRIVSDIEPQLLKNPFSHLEALFEHTTLSQMTLEVEVFSYMSGVFFECLQTYLKPIRRWMEAGELGSDEDTFFVFANDSSSDTNSLWHDRYVLRRDGQNKLRSPSFLQPAAKKIFNTGKSVVFLKELGIYDTDSHALAPEPHVDHATVCGASNEMPLSPFPELFQTAFDGWIRSKYSVASTVLRNYIFKTDGLMHVLNVFEILYLGRNGAVFEDFASAVFERIDARRRGWSDRYILTELARGVFGTVLATSNADKIVVRSMKAKAQGKSVKGLAAVSIRYALPWSLQNIIQRSSIFVYQEVFTFLVQVYRVKYLVQRLRTRRPAKPRSNLYYKLQHRLTWFIDMVRSYLTETVIFFTTLDMNTSMEKAEDIDEMAHIHTKYTMKLHERALLSTDVKPIHKAIIEVLDLGVLFAQAKSTDHKHDAAPKTKKTQLSGRKSTAPVLVEDVSDDDEDAKSGSDDGVKNRTDQSPREILKMVDREFERLLPFITAGLRSVGRVGAEPMWEQLADRLEWAGKKDRVY</sequence>
<dbReference type="GO" id="GO:0005874">
    <property type="term" value="C:microtubule"/>
    <property type="evidence" value="ECO:0007669"/>
    <property type="project" value="UniProtKB-KW"/>
</dbReference>
<dbReference type="InterPro" id="IPR007259">
    <property type="entry name" value="GCP"/>
</dbReference>
<dbReference type="GO" id="GO:0031122">
    <property type="term" value="P:cytoplasmic microtubule organization"/>
    <property type="evidence" value="ECO:0007669"/>
    <property type="project" value="TreeGrafter"/>
</dbReference>
<feature type="compositionally biased region" description="Basic and acidic residues" evidence="6">
    <location>
        <begin position="799"/>
        <end position="816"/>
    </location>
</feature>
<dbReference type="Pfam" id="PF17681">
    <property type="entry name" value="GCP_N_terminal"/>
    <property type="match status" value="1"/>
</dbReference>
<dbReference type="GO" id="GO:0043015">
    <property type="term" value="F:gamma-tubulin binding"/>
    <property type="evidence" value="ECO:0007669"/>
    <property type="project" value="InterPro"/>
</dbReference>
<feature type="region of interest" description="Disordered" evidence="6">
    <location>
        <begin position="764"/>
        <end position="816"/>
    </location>
</feature>
<dbReference type="OrthoDB" id="66546at2759"/>
<feature type="domain" description="Gamma tubulin complex component C-terminal" evidence="7">
    <location>
        <begin position="539"/>
        <end position="858"/>
    </location>
</feature>
<dbReference type="InterPro" id="IPR032797">
    <property type="entry name" value="Mod21_N"/>
</dbReference>
<dbReference type="GO" id="GO:0051321">
    <property type="term" value="P:meiotic cell cycle"/>
    <property type="evidence" value="ECO:0007669"/>
    <property type="project" value="TreeGrafter"/>
</dbReference>
<evidence type="ECO:0000256" key="3">
    <source>
        <dbReference type="ARBA" id="ARBA00022701"/>
    </source>
</evidence>
<keyword evidence="11" id="KW-1185">Reference proteome</keyword>
<dbReference type="GO" id="GO:0005816">
    <property type="term" value="C:spindle pole body"/>
    <property type="evidence" value="ECO:0007669"/>
    <property type="project" value="UniProtKB-ARBA"/>
</dbReference>
<dbReference type="GO" id="GO:0000922">
    <property type="term" value="C:spindle pole"/>
    <property type="evidence" value="ECO:0007669"/>
    <property type="project" value="InterPro"/>
</dbReference>
<protein>
    <recommendedName>
        <fullName evidence="5">Spindle pole body component</fullName>
    </recommendedName>
</protein>
<dbReference type="GO" id="GO:0051011">
    <property type="term" value="F:microtubule minus-end binding"/>
    <property type="evidence" value="ECO:0007669"/>
    <property type="project" value="TreeGrafter"/>
</dbReference>
<proteinExistence type="inferred from homology"/>
<dbReference type="InterPro" id="IPR059169">
    <property type="entry name" value="GCP5_N_ext"/>
</dbReference>
<organism evidence="10 11">
    <name type="scientific">Decorospora gaudefroyi</name>
    <dbReference type="NCBI Taxonomy" id="184978"/>
    <lineage>
        <taxon>Eukaryota</taxon>
        <taxon>Fungi</taxon>
        <taxon>Dikarya</taxon>
        <taxon>Ascomycota</taxon>
        <taxon>Pezizomycotina</taxon>
        <taxon>Dothideomycetes</taxon>
        <taxon>Pleosporomycetidae</taxon>
        <taxon>Pleosporales</taxon>
        <taxon>Pleosporineae</taxon>
        <taxon>Pleosporaceae</taxon>
        <taxon>Decorospora</taxon>
    </lineage>
</organism>
<dbReference type="InterPro" id="IPR041470">
    <property type="entry name" value="GCP_N"/>
</dbReference>
<feature type="domain" description="Gamma-Tubulin ring complex non-core subunit mod21 N-terminal" evidence="8">
    <location>
        <begin position="67"/>
        <end position="156"/>
    </location>
</feature>
<dbReference type="InterPro" id="IPR042241">
    <property type="entry name" value="GCP_C_sf"/>
</dbReference>
<dbReference type="EMBL" id="ML975406">
    <property type="protein sequence ID" value="KAF1830185.1"/>
    <property type="molecule type" value="Genomic_DNA"/>
</dbReference>
<dbReference type="GO" id="GO:0000278">
    <property type="term" value="P:mitotic cell cycle"/>
    <property type="evidence" value="ECO:0007669"/>
    <property type="project" value="TreeGrafter"/>
</dbReference>